<gene>
    <name evidence="2" type="ordered locus">HTH_0351</name>
</gene>
<evidence type="ECO:0008006" key="4">
    <source>
        <dbReference type="Google" id="ProtNLM"/>
    </source>
</evidence>
<dbReference type="Proteomes" id="UP000002574">
    <property type="component" value="Chromosome"/>
</dbReference>
<sequence length="392" mass="44973">MTGLSIVQAPPFIIVFSYFLTATLFGFLLSTFEIYMAFKHTLFPPPIVHLYTLGFALFTMFGALFQMLPVVAGVVIKNPKPKAAVSYVLLITGIPTLLYGFYTGKFLLFGSLMTYVGILYTSLLMLYHLLGIKSFTPTSRGMKFSLVFLLLGATAGFYRVLSYYGYLPAFEENLIIHYSILLFGWIGLLIASVSFQVVEMFFITESYGKRFSMNYPIMVLLFLPLSFLGGFFSLPLSLLFIIYSLMTLKRLIRRGRKMEDYTLYFWYLGQISLIFSAILLVFKERFLIQFLFFYAVFFTSIIMGMMYRIIPFLVWFHMSNEGGANIPLMSEVIPPERIKLSFYLHLAWVVLTSIAYVLGDFYVVASFIHFISSLLLLYNIYTGGIVYFKTQP</sequence>
<keyword evidence="1" id="KW-0812">Transmembrane</keyword>
<evidence type="ECO:0000256" key="1">
    <source>
        <dbReference type="SAM" id="Phobius"/>
    </source>
</evidence>
<dbReference type="PATRIC" id="fig|608538.5.peg.351"/>
<organism evidence="2 3">
    <name type="scientific">Hydrogenobacter thermophilus (strain DSM 6534 / IAM 12695 / TK-6)</name>
    <dbReference type="NCBI Taxonomy" id="608538"/>
    <lineage>
        <taxon>Bacteria</taxon>
        <taxon>Pseudomonadati</taxon>
        <taxon>Aquificota</taxon>
        <taxon>Aquificia</taxon>
        <taxon>Aquificales</taxon>
        <taxon>Aquificaceae</taxon>
        <taxon>Hydrogenobacter</taxon>
    </lineage>
</organism>
<accession>D3DG65</accession>
<feature type="transmembrane region" description="Helical" evidence="1">
    <location>
        <begin position="50"/>
        <end position="76"/>
    </location>
</feature>
<feature type="transmembrane region" description="Helical" evidence="1">
    <location>
        <begin position="83"/>
        <end position="102"/>
    </location>
</feature>
<feature type="transmembrane region" description="Helical" evidence="1">
    <location>
        <begin position="263"/>
        <end position="282"/>
    </location>
</feature>
<dbReference type="AlphaFoldDB" id="D3DG65"/>
<feature type="transmembrane region" description="Helical" evidence="1">
    <location>
        <begin position="215"/>
        <end position="243"/>
    </location>
</feature>
<proteinExistence type="predicted"/>
<feature type="transmembrane region" description="Helical" evidence="1">
    <location>
        <begin position="144"/>
        <end position="166"/>
    </location>
</feature>
<dbReference type="OrthoDB" id="5245199at2"/>
<dbReference type="KEGG" id="hte:Hydth_0349"/>
<dbReference type="RefSeq" id="WP_012963000.1">
    <property type="nucleotide sequence ID" value="NC_013799.1"/>
</dbReference>
<dbReference type="eggNOG" id="ENOG502ZESX">
    <property type="taxonomic scope" value="Bacteria"/>
</dbReference>
<feature type="transmembrane region" description="Helical" evidence="1">
    <location>
        <begin position="12"/>
        <end position="38"/>
    </location>
</feature>
<keyword evidence="1" id="KW-0472">Membrane</keyword>
<dbReference type="EMBL" id="AP011112">
    <property type="protein sequence ID" value="BAI68817.1"/>
    <property type="molecule type" value="Genomic_DNA"/>
</dbReference>
<feature type="transmembrane region" description="Helical" evidence="1">
    <location>
        <begin position="338"/>
        <end position="358"/>
    </location>
</feature>
<feature type="transmembrane region" description="Helical" evidence="1">
    <location>
        <begin position="178"/>
        <end position="203"/>
    </location>
</feature>
<dbReference type="KEGG" id="hth:HTH_0351"/>
<name>D3DG65_HYDTT</name>
<feature type="transmembrane region" description="Helical" evidence="1">
    <location>
        <begin position="370"/>
        <end position="388"/>
    </location>
</feature>
<keyword evidence="3" id="KW-1185">Reference proteome</keyword>
<evidence type="ECO:0000313" key="2">
    <source>
        <dbReference type="EMBL" id="BAI68817.1"/>
    </source>
</evidence>
<dbReference type="STRING" id="608538.HTH_0351"/>
<keyword evidence="1" id="KW-1133">Transmembrane helix</keyword>
<feature type="transmembrane region" description="Helical" evidence="1">
    <location>
        <begin position="291"/>
        <end position="318"/>
    </location>
</feature>
<evidence type="ECO:0000313" key="3">
    <source>
        <dbReference type="Proteomes" id="UP000002574"/>
    </source>
</evidence>
<protein>
    <recommendedName>
        <fullName evidence="4">NnrS family protein</fullName>
    </recommendedName>
</protein>
<reference evidence="2 3" key="1">
    <citation type="journal article" date="2010" name="J. Bacteriol.">
        <title>Complete genome sequence of the thermophilic, obligately chemolithoautotrophic hydrogen-oxidizing bacterium Hydrogenobacter thermophilus TK-6.</title>
        <authorList>
            <person name="Arai H."/>
            <person name="Kanbe H."/>
            <person name="Ishii M."/>
            <person name="Igarashi Y."/>
        </authorList>
    </citation>
    <scope>NUCLEOTIDE SEQUENCE [LARGE SCALE GENOMIC DNA]</scope>
    <source>
        <strain evidence="3">DSM 6534 / IAM 12695 / TK-6 [Tokyo]</strain>
    </source>
</reference>
<feature type="transmembrane region" description="Helical" evidence="1">
    <location>
        <begin position="108"/>
        <end position="132"/>
    </location>
</feature>